<proteinExistence type="predicted"/>
<protein>
    <submittedName>
        <fullName evidence="1">Uncharacterized protein</fullName>
    </submittedName>
</protein>
<organism evidence="1">
    <name type="scientific">marine sediment metagenome</name>
    <dbReference type="NCBI Taxonomy" id="412755"/>
    <lineage>
        <taxon>unclassified sequences</taxon>
        <taxon>metagenomes</taxon>
        <taxon>ecological metagenomes</taxon>
    </lineage>
</organism>
<gene>
    <name evidence="1" type="ORF">LCGC14_1261610</name>
</gene>
<evidence type="ECO:0000313" key="1">
    <source>
        <dbReference type="EMBL" id="KKM88160.1"/>
    </source>
</evidence>
<comment type="caution">
    <text evidence="1">The sequence shown here is derived from an EMBL/GenBank/DDBJ whole genome shotgun (WGS) entry which is preliminary data.</text>
</comment>
<dbReference type="EMBL" id="LAZR01006998">
    <property type="protein sequence ID" value="KKM88160.1"/>
    <property type="molecule type" value="Genomic_DNA"/>
</dbReference>
<sequence length="147" mass="16170">MTLSASNLTYYCERGHETIVSDEWYGEGMKPVPPPKQLVCCEPWEDDMCGSFARRKLAYHGTPHIEKVLREGLLARYAVDGGGNTGTCSHIWLARTPEDAAASGDVIEVDMAGISGDFEEVAWQGCYHGGDLGPERLRAYKKQVCDA</sequence>
<accession>A0A0F9NH76</accession>
<dbReference type="AlphaFoldDB" id="A0A0F9NH76"/>
<name>A0A0F9NH76_9ZZZZ</name>
<reference evidence="1" key="1">
    <citation type="journal article" date="2015" name="Nature">
        <title>Complex archaea that bridge the gap between prokaryotes and eukaryotes.</title>
        <authorList>
            <person name="Spang A."/>
            <person name="Saw J.H."/>
            <person name="Jorgensen S.L."/>
            <person name="Zaremba-Niedzwiedzka K."/>
            <person name="Martijn J."/>
            <person name="Lind A.E."/>
            <person name="van Eijk R."/>
            <person name="Schleper C."/>
            <person name="Guy L."/>
            <person name="Ettema T.J."/>
        </authorList>
    </citation>
    <scope>NUCLEOTIDE SEQUENCE</scope>
</reference>